<proteinExistence type="predicted"/>
<dbReference type="EMBL" id="RBKU01000001">
    <property type="protein sequence ID" value="RKR81796.1"/>
    <property type="molecule type" value="Genomic_DNA"/>
</dbReference>
<dbReference type="AlphaFoldDB" id="A0A495IYK4"/>
<dbReference type="Pfam" id="PF14289">
    <property type="entry name" value="DUF4369"/>
    <property type="match status" value="1"/>
</dbReference>
<name>A0A495IYK4_9SPHI</name>
<dbReference type="GO" id="GO:0016491">
    <property type="term" value="F:oxidoreductase activity"/>
    <property type="evidence" value="ECO:0007669"/>
    <property type="project" value="InterPro"/>
</dbReference>
<dbReference type="Gene3D" id="3.40.30.10">
    <property type="entry name" value="Glutaredoxin"/>
    <property type="match status" value="1"/>
</dbReference>
<dbReference type="PROSITE" id="PS51352">
    <property type="entry name" value="THIOREDOXIN_2"/>
    <property type="match status" value="1"/>
</dbReference>
<evidence type="ECO:0000313" key="8">
    <source>
        <dbReference type="EMBL" id="RKR81796.1"/>
    </source>
</evidence>
<evidence type="ECO:0000256" key="3">
    <source>
        <dbReference type="ARBA" id="ARBA00023157"/>
    </source>
</evidence>
<dbReference type="GO" id="GO:0030313">
    <property type="term" value="C:cell envelope"/>
    <property type="evidence" value="ECO:0007669"/>
    <property type="project" value="UniProtKB-SubCell"/>
</dbReference>
<dbReference type="SUPFAM" id="SSF52833">
    <property type="entry name" value="Thioredoxin-like"/>
    <property type="match status" value="1"/>
</dbReference>
<dbReference type="InterPro" id="IPR050553">
    <property type="entry name" value="Thioredoxin_ResA/DsbE_sf"/>
</dbReference>
<reference evidence="8 9" key="1">
    <citation type="submission" date="2018-10" db="EMBL/GenBank/DDBJ databases">
        <title>Genomic Encyclopedia of Archaeal and Bacterial Type Strains, Phase II (KMG-II): from individual species to whole genera.</title>
        <authorList>
            <person name="Goeker M."/>
        </authorList>
    </citation>
    <scope>NUCLEOTIDE SEQUENCE [LARGE SCALE GENOMIC DNA]</scope>
    <source>
        <strain evidence="8 9">DSM 18602</strain>
    </source>
</reference>
<dbReference type="GO" id="GO:0016209">
    <property type="term" value="F:antioxidant activity"/>
    <property type="evidence" value="ECO:0007669"/>
    <property type="project" value="InterPro"/>
</dbReference>
<dbReference type="Proteomes" id="UP000268007">
    <property type="component" value="Unassembled WGS sequence"/>
</dbReference>
<feature type="domain" description="Thioredoxin" evidence="7">
    <location>
        <begin position="231"/>
        <end position="372"/>
    </location>
</feature>
<keyword evidence="5" id="KW-0175">Coiled coil</keyword>
<dbReference type="InterPro" id="IPR036249">
    <property type="entry name" value="Thioredoxin-like_sf"/>
</dbReference>
<feature type="signal peptide" evidence="6">
    <location>
        <begin position="1"/>
        <end position="18"/>
    </location>
</feature>
<evidence type="ECO:0000313" key="9">
    <source>
        <dbReference type="Proteomes" id="UP000268007"/>
    </source>
</evidence>
<dbReference type="InterPro" id="IPR013766">
    <property type="entry name" value="Thioredoxin_domain"/>
</dbReference>
<dbReference type="PANTHER" id="PTHR42852:SF6">
    <property type="entry name" value="THIOL:DISULFIDE INTERCHANGE PROTEIN DSBE"/>
    <property type="match status" value="1"/>
</dbReference>
<organism evidence="8 9">
    <name type="scientific">Mucilaginibacter gracilis</name>
    <dbReference type="NCBI Taxonomy" id="423350"/>
    <lineage>
        <taxon>Bacteria</taxon>
        <taxon>Pseudomonadati</taxon>
        <taxon>Bacteroidota</taxon>
        <taxon>Sphingobacteriia</taxon>
        <taxon>Sphingobacteriales</taxon>
        <taxon>Sphingobacteriaceae</taxon>
        <taxon>Mucilaginibacter</taxon>
    </lineage>
</organism>
<keyword evidence="2" id="KW-0201">Cytochrome c-type biogenesis</keyword>
<dbReference type="OrthoDB" id="750178at2"/>
<dbReference type="PANTHER" id="PTHR42852">
    <property type="entry name" value="THIOL:DISULFIDE INTERCHANGE PROTEIN DSBE"/>
    <property type="match status" value="1"/>
</dbReference>
<comment type="subcellular location">
    <subcellularLocation>
        <location evidence="1">Cell envelope</location>
    </subcellularLocation>
</comment>
<keyword evidence="4" id="KW-0676">Redox-active center</keyword>
<sequence length="372" mass="40872">MIKSIIIMLVAIPCAVAAQQNYTVKVKLKNASPPAKAYLNYKVNQKIMQDSAILINGEFTFKGTQSNKMKAFVLLSHTGVPVKDLAGADQVAVYLENGTIVVNATDSLVHASVSGTMLNDDQQQMVSLLEPYKVKGKNMVAAYDKAEGNANEQEKLKAEFANLQKEKNEAIENFIKSHLNSLVSLNLLLTTVDPAQDIAKARRLFNSLTADVQNSANGQTYKNVITEAKTVEVGSQAPNFTIKNTKGEDVSLASFKGKYVLVDFWASWCGPCRAENPNLLASFKQFKNKNFTVLGVSLDGGKNAKQLWMDAITKDGLPWEQVSELQGWQSPIAHLYKITTIPANFLIDPTGKIIARDLRGDDLNQKLTTLFL</sequence>
<keyword evidence="9" id="KW-1185">Reference proteome</keyword>
<feature type="coiled-coil region" evidence="5">
    <location>
        <begin position="146"/>
        <end position="173"/>
    </location>
</feature>
<dbReference type="Pfam" id="PF00578">
    <property type="entry name" value="AhpC-TSA"/>
    <property type="match status" value="1"/>
</dbReference>
<evidence type="ECO:0000256" key="1">
    <source>
        <dbReference type="ARBA" id="ARBA00004196"/>
    </source>
</evidence>
<evidence type="ECO:0000256" key="6">
    <source>
        <dbReference type="SAM" id="SignalP"/>
    </source>
</evidence>
<dbReference type="InterPro" id="IPR000866">
    <property type="entry name" value="AhpC/TSA"/>
</dbReference>
<evidence type="ECO:0000256" key="4">
    <source>
        <dbReference type="ARBA" id="ARBA00023284"/>
    </source>
</evidence>
<feature type="chain" id="PRO_5019811964" evidence="6">
    <location>
        <begin position="19"/>
        <end position="372"/>
    </location>
</feature>
<accession>A0A495IYK4</accession>
<evidence type="ECO:0000259" key="7">
    <source>
        <dbReference type="PROSITE" id="PS51352"/>
    </source>
</evidence>
<keyword evidence="3" id="KW-1015">Disulfide bond</keyword>
<dbReference type="CDD" id="cd02966">
    <property type="entry name" value="TlpA_like_family"/>
    <property type="match status" value="1"/>
</dbReference>
<dbReference type="PROSITE" id="PS00194">
    <property type="entry name" value="THIOREDOXIN_1"/>
    <property type="match status" value="1"/>
</dbReference>
<keyword evidence="6" id="KW-0732">Signal</keyword>
<evidence type="ECO:0000256" key="5">
    <source>
        <dbReference type="SAM" id="Coils"/>
    </source>
</evidence>
<dbReference type="InterPro" id="IPR017937">
    <property type="entry name" value="Thioredoxin_CS"/>
</dbReference>
<protein>
    <submittedName>
        <fullName evidence="8">Peroxiredoxin</fullName>
    </submittedName>
</protein>
<comment type="caution">
    <text evidence="8">The sequence shown here is derived from an EMBL/GenBank/DDBJ whole genome shotgun (WGS) entry which is preliminary data.</text>
</comment>
<gene>
    <name evidence="8" type="ORF">BDD43_1952</name>
</gene>
<evidence type="ECO:0000256" key="2">
    <source>
        <dbReference type="ARBA" id="ARBA00022748"/>
    </source>
</evidence>
<dbReference type="GO" id="GO:0017004">
    <property type="term" value="P:cytochrome complex assembly"/>
    <property type="evidence" value="ECO:0007669"/>
    <property type="project" value="UniProtKB-KW"/>
</dbReference>
<dbReference type="InterPro" id="IPR025380">
    <property type="entry name" value="DUF4369"/>
</dbReference>